<keyword evidence="1" id="KW-0255">Endonuclease</keyword>
<keyword evidence="3" id="KW-1185">Reference proteome</keyword>
<dbReference type="SUPFAM" id="SSF56281">
    <property type="entry name" value="Metallo-hydrolase/oxidoreductase"/>
    <property type="match status" value="1"/>
</dbReference>
<dbReference type="PANTHER" id="PTHR46018:SF2">
    <property type="entry name" value="ZINC PHOSPHODIESTERASE ELAC PROTEIN 1"/>
    <property type="match status" value="1"/>
</dbReference>
<dbReference type="Pfam" id="PF23023">
    <property type="entry name" value="Anti-Pycsar_Apyc1"/>
    <property type="match status" value="1"/>
</dbReference>
<dbReference type="EMBL" id="JAHQCW010000004">
    <property type="protein sequence ID" value="MBU9735606.1"/>
    <property type="molecule type" value="Genomic_DNA"/>
</dbReference>
<dbReference type="RefSeq" id="WP_238720662.1">
    <property type="nucleotide sequence ID" value="NZ_JAHQCW010000004.1"/>
</dbReference>
<sequence length="270" mass="31465">MENLIVLGTGTALVTRYYNTCYAIYDGENYFLTDGGGGDGIYRQFKEAGISWNRVHHIFVSHEHTDHLLGIICAIRMITYRMSQDKYEGVLHLYAHPELLEKIRTICDLTLRAVEQKLMKERIRWIPVADGEQKTIMGYQVTFFDLCSTKAKQFGYRMQLKCGKALTFLGDEPCNESREGYAENADWLLSEAFCLYSQREIFHPYEYHHSTVKDACTLAEKRQVKNLVLWHTEDQTYGQRQEKYLEEGRGFYHGNLYIPNDLDVIRLDAL</sequence>
<evidence type="ECO:0000313" key="3">
    <source>
        <dbReference type="Proteomes" id="UP000712157"/>
    </source>
</evidence>
<keyword evidence="1" id="KW-0540">Nuclease</keyword>
<gene>
    <name evidence="2" type="ORF">KTH89_03590</name>
</gene>
<dbReference type="GO" id="GO:0042781">
    <property type="term" value="F:3'-tRNA processing endoribonuclease activity"/>
    <property type="evidence" value="ECO:0007669"/>
    <property type="project" value="TreeGrafter"/>
</dbReference>
<name>A0A949K2Y7_9FIRM</name>
<dbReference type="Gene3D" id="3.60.15.10">
    <property type="entry name" value="Ribonuclease Z/Hydroxyacylglutathione hydrolase-like"/>
    <property type="match status" value="1"/>
</dbReference>
<evidence type="ECO:0000256" key="1">
    <source>
        <dbReference type="ARBA" id="ARBA00022759"/>
    </source>
</evidence>
<keyword evidence="1" id="KW-0378">Hydrolase</keyword>
<accession>A0A949K2Y7</accession>
<comment type="caution">
    <text evidence="2">The sequence shown here is derived from an EMBL/GenBank/DDBJ whole genome shotgun (WGS) entry which is preliminary data.</text>
</comment>
<dbReference type="AlphaFoldDB" id="A0A949K2Y7"/>
<protein>
    <submittedName>
        <fullName evidence="2">MBL fold metallo-hydrolase</fullName>
    </submittedName>
</protein>
<evidence type="ECO:0000313" key="2">
    <source>
        <dbReference type="EMBL" id="MBU9735606.1"/>
    </source>
</evidence>
<dbReference type="InterPro" id="IPR036866">
    <property type="entry name" value="RibonucZ/Hydroxyglut_hydro"/>
</dbReference>
<reference evidence="2" key="1">
    <citation type="submission" date="2021-06" db="EMBL/GenBank/DDBJ databases">
        <title>Description of novel taxa of the family Lachnospiraceae.</title>
        <authorList>
            <person name="Chaplin A.V."/>
            <person name="Sokolova S.R."/>
            <person name="Pikina A.P."/>
            <person name="Korzhanova M."/>
            <person name="Belova V."/>
            <person name="Korostin D."/>
            <person name="Efimov B.A."/>
        </authorList>
    </citation>
    <scope>NUCLEOTIDE SEQUENCE</scope>
    <source>
        <strain evidence="2">ASD5720</strain>
    </source>
</reference>
<organism evidence="2 3">
    <name type="scientific">Diplocloster agilis</name>
    <dbReference type="NCBI Taxonomy" id="2850323"/>
    <lineage>
        <taxon>Bacteria</taxon>
        <taxon>Bacillati</taxon>
        <taxon>Bacillota</taxon>
        <taxon>Clostridia</taxon>
        <taxon>Lachnospirales</taxon>
        <taxon>Lachnospiraceae</taxon>
        <taxon>Diplocloster</taxon>
    </lineage>
</organism>
<dbReference type="PANTHER" id="PTHR46018">
    <property type="entry name" value="ZINC PHOSPHODIESTERASE ELAC PROTEIN 1"/>
    <property type="match status" value="1"/>
</dbReference>
<dbReference type="Proteomes" id="UP000712157">
    <property type="component" value="Unassembled WGS sequence"/>
</dbReference>
<proteinExistence type="predicted"/>